<evidence type="ECO:0000313" key="2">
    <source>
        <dbReference type="Proteomes" id="UP000827872"/>
    </source>
</evidence>
<comment type="caution">
    <text evidence="1">The sequence shown here is derived from an EMBL/GenBank/DDBJ whole genome shotgun (WGS) entry which is preliminary data.</text>
</comment>
<protein>
    <submittedName>
        <fullName evidence="1">Dedicator of cytokinesis protein 1</fullName>
    </submittedName>
</protein>
<proteinExistence type="predicted"/>
<organism evidence="1 2">
    <name type="scientific">Sphaerodactylus townsendi</name>
    <dbReference type="NCBI Taxonomy" id="933632"/>
    <lineage>
        <taxon>Eukaryota</taxon>
        <taxon>Metazoa</taxon>
        <taxon>Chordata</taxon>
        <taxon>Craniata</taxon>
        <taxon>Vertebrata</taxon>
        <taxon>Euteleostomi</taxon>
        <taxon>Lepidosauria</taxon>
        <taxon>Squamata</taxon>
        <taxon>Bifurcata</taxon>
        <taxon>Gekkota</taxon>
        <taxon>Sphaerodactylidae</taxon>
        <taxon>Sphaerodactylus</taxon>
    </lineage>
</organism>
<keyword evidence="2" id="KW-1185">Reference proteome</keyword>
<evidence type="ECO:0000313" key="1">
    <source>
        <dbReference type="EMBL" id="KAH8001781.1"/>
    </source>
</evidence>
<name>A0ACB8F9B0_9SAUR</name>
<sequence>MKPSSVDDRRGSRPRSMVRSFTMPSSSRPLSIASVSSLSSDSTPSRPGSDGFVLEPLLPKKMHSRSQDKLDKDDPDKEKKEKKKEKRNSKHQEIFEKDFKSTDISLQQSEAVILSETVMITEPYLIVSLSFYVSELSEQ</sequence>
<gene>
    <name evidence="1" type="primary">DOCK1_1</name>
    <name evidence="1" type="ORF">K3G42_016272</name>
</gene>
<accession>A0ACB8F9B0</accession>
<reference evidence="1" key="1">
    <citation type="submission" date="2021-08" db="EMBL/GenBank/DDBJ databases">
        <title>The first chromosome-level gecko genome reveals the dynamic sex chromosomes of Neotropical dwarf geckos (Sphaerodactylidae: Sphaerodactylus).</title>
        <authorList>
            <person name="Pinto B.J."/>
            <person name="Keating S.E."/>
            <person name="Gamble T."/>
        </authorList>
    </citation>
    <scope>NUCLEOTIDE SEQUENCE</scope>
    <source>
        <strain evidence="1">TG3544</strain>
    </source>
</reference>
<dbReference type="Proteomes" id="UP000827872">
    <property type="component" value="Linkage Group LG08"/>
</dbReference>
<dbReference type="EMBL" id="CM037621">
    <property type="protein sequence ID" value="KAH8001781.1"/>
    <property type="molecule type" value="Genomic_DNA"/>
</dbReference>